<dbReference type="OrthoDB" id="9787096at2"/>
<dbReference type="HAMAP" id="MF_00423">
    <property type="entry name" value="SelA"/>
    <property type="match status" value="1"/>
</dbReference>
<dbReference type="Pfam" id="PF03841">
    <property type="entry name" value="SelA"/>
    <property type="match status" value="1"/>
</dbReference>
<organism evidence="11 12">
    <name type="scientific">Hyphococcus luteus</name>
    <dbReference type="NCBI Taxonomy" id="2058213"/>
    <lineage>
        <taxon>Bacteria</taxon>
        <taxon>Pseudomonadati</taxon>
        <taxon>Pseudomonadota</taxon>
        <taxon>Alphaproteobacteria</taxon>
        <taxon>Parvularculales</taxon>
        <taxon>Parvularculaceae</taxon>
        <taxon>Hyphococcus</taxon>
    </lineage>
</organism>
<evidence type="ECO:0000256" key="5">
    <source>
        <dbReference type="ARBA" id="ARBA00022917"/>
    </source>
</evidence>
<evidence type="ECO:0000313" key="12">
    <source>
        <dbReference type="Proteomes" id="UP000239504"/>
    </source>
</evidence>
<evidence type="ECO:0000256" key="9">
    <source>
        <dbReference type="PIRSR" id="PIRSR618319-50"/>
    </source>
</evidence>
<dbReference type="PANTHER" id="PTHR32328:SF0">
    <property type="entry name" value="L-SERYL-TRNA(SEC) SELENIUM TRANSFERASE"/>
    <property type="match status" value="1"/>
</dbReference>
<dbReference type="Gene3D" id="3.90.1150.180">
    <property type="match status" value="1"/>
</dbReference>
<accession>A0A2S7KAJ4</accession>
<dbReference type="SUPFAM" id="SSF53383">
    <property type="entry name" value="PLP-dependent transferases"/>
    <property type="match status" value="1"/>
</dbReference>
<comment type="cofactor">
    <cofactor evidence="1 8 9">
        <name>pyridoxal 5'-phosphate</name>
        <dbReference type="ChEBI" id="CHEBI:597326"/>
    </cofactor>
</comment>
<feature type="modified residue" description="N6-(pyridoxal phosphate)lysine" evidence="8 9">
    <location>
        <position position="305"/>
    </location>
</feature>
<dbReference type="NCBIfam" id="TIGR00474">
    <property type="entry name" value="selA"/>
    <property type="match status" value="1"/>
</dbReference>
<keyword evidence="4 8" id="KW-0663">Pyridoxal phosphate</keyword>
<comment type="caution">
    <text evidence="11">The sequence shown here is derived from an EMBL/GenBank/DDBJ whole genome shotgun (WGS) entry which is preliminary data.</text>
</comment>
<dbReference type="GO" id="GO:0004125">
    <property type="term" value="F:L-seryl-tRNA(Sec) selenium transferase activity"/>
    <property type="evidence" value="ECO:0007669"/>
    <property type="project" value="UniProtKB-UniRule"/>
</dbReference>
<dbReference type="InterPro" id="IPR015424">
    <property type="entry name" value="PyrdxlP-dep_Trfase"/>
</dbReference>
<dbReference type="Proteomes" id="UP000239504">
    <property type="component" value="Unassembled WGS sequence"/>
</dbReference>
<feature type="region of interest" description="Disordered" evidence="10">
    <location>
        <begin position="1"/>
        <end position="26"/>
    </location>
</feature>
<evidence type="ECO:0000256" key="7">
    <source>
        <dbReference type="ARBA" id="ARBA00044507"/>
    </source>
</evidence>
<name>A0A2S7KAJ4_9PROT</name>
<evidence type="ECO:0000256" key="3">
    <source>
        <dbReference type="ARBA" id="ARBA00022679"/>
    </source>
</evidence>
<protein>
    <recommendedName>
        <fullName evidence="8">L-seryl-tRNA(Sec) selenium transferase</fullName>
        <ecNumber evidence="8">2.9.1.1</ecNumber>
    </recommendedName>
    <alternativeName>
        <fullName evidence="8">Selenocysteine synthase</fullName>
        <shortName evidence="8">Sec synthase</shortName>
    </alternativeName>
    <alternativeName>
        <fullName evidence="8">Selenocysteinyl-tRNA(Sec) synthase</fullName>
    </alternativeName>
</protein>
<dbReference type="EC" id="2.9.1.1" evidence="8"/>
<sequence>MARSELTSNNGAPSEPGSTTPEAHPHLPSVHVAAQTALACRLAEQYGRKPTMNALRKAIADARTEKRPLTQDEAAEAAACHLAAASASKLKTVYNLTGTILHTNLGRALLAEEAVEAANRAMRNPVALEYDLSGGRRGERDDIIRGLLCALTGAEDATLVNNNAAAVLLTLNTLAAGRSVIVSRGELIEIGGAFRMPDIMASAGVRLTEVGTTNRTHLRDYEGAIGPETGALLKVHTSNYRIEGFTKAVPARELSALAKKNNIPLVDDLGSGTLVGLSPFGLPDEPTVSEALQAGADLVTFSGDKLLGGPQAGFVVGRRDLIEKINKNPMKRAMRADKIRLAAIEATLRLYQDPDRLTERLPTYRALARSLDDIRACADRLLPAVAAKLGEDFSVSIADCESQVGSGAAPTATLPSLGLAVRPVGAQSAGKALGGLAAAFRSLPAPVVGRVKDQALIFDLRCLEDEAGFVDNLSSLDIEEGAGGAARK</sequence>
<dbReference type="AlphaFoldDB" id="A0A2S7KAJ4"/>
<keyword evidence="6 8" id="KW-0711">Selenium</keyword>
<gene>
    <name evidence="8" type="primary">selA</name>
    <name evidence="11" type="ORF">CW354_01300</name>
</gene>
<feature type="compositionally biased region" description="Polar residues" evidence="10">
    <location>
        <begin position="1"/>
        <end position="21"/>
    </location>
</feature>
<evidence type="ECO:0000256" key="4">
    <source>
        <dbReference type="ARBA" id="ARBA00022898"/>
    </source>
</evidence>
<dbReference type="UniPathway" id="UPA00906">
    <property type="reaction ID" value="UER00896"/>
</dbReference>
<dbReference type="PANTHER" id="PTHR32328">
    <property type="entry name" value="L-SERYL-TRNA(SEC) SELENIUM TRANSFERASE"/>
    <property type="match status" value="1"/>
</dbReference>
<keyword evidence="2 8" id="KW-0963">Cytoplasm</keyword>
<evidence type="ECO:0000256" key="1">
    <source>
        <dbReference type="ARBA" id="ARBA00001933"/>
    </source>
</evidence>
<dbReference type="InterPro" id="IPR004534">
    <property type="entry name" value="SelA_trans"/>
</dbReference>
<dbReference type="EMBL" id="PJCH01000001">
    <property type="protein sequence ID" value="PQA89536.1"/>
    <property type="molecule type" value="Genomic_DNA"/>
</dbReference>
<evidence type="ECO:0000256" key="6">
    <source>
        <dbReference type="ARBA" id="ARBA00023266"/>
    </source>
</evidence>
<evidence type="ECO:0000256" key="8">
    <source>
        <dbReference type="HAMAP-Rule" id="MF_00423"/>
    </source>
</evidence>
<keyword evidence="3 8" id="KW-0808">Transferase</keyword>
<comment type="catalytic activity">
    <reaction evidence="8">
        <text>L-seryl-tRNA(Sec) + selenophosphate + H(+) = L-selenocysteinyl-tRNA(Sec) + phosphate</text>
        <dbReference type="Rhea" id="RHEA:22728"/>
        <dbReference type="Rhea" id="RHEA-COMP:9742"/>
        <dbReference type="Rhea" id="RHEA-COMP:9743"/>
        <dbReference type="ChEBI" id="CHEBI:15378"/>
        <dbReference type="ChEBI" id="CHEBI:16144"/>
        <dbReference type="ChEBI" id="CHEBI:43474"/>
        <dbReference type="ChEBI" id="CHEBI:78533"/>
        <dbReference type="ChEBI" id="CHEBI:78573"/>
        <dbReference type="EC" id="2.9.1.1"/>
    </reaction>
</comment>
<evidence type="ECO:0000313" key="11">
    <source>
        <dbReference type="EMBL" id="PQA89536.1"/>
    </source>
</evidence>
<keyword evidence="5 8" id="KW-0648">Protein biosynthesis</keyword>
<evidence type="ECO:0000256" key="10">
    <source>
        <dbReference type="SAM" id="MobiDB-lite"/>
    </source>
</evidence>
<dbReference type="GO" id="GO:0005737">
    <property type="term" value="C:cytoplasm"/>
    <property type="evidence" value="ECO:0007669"/>
    <property type="project" value="UniProtKB-SubCell"/>
</dbReference>
<dbReference type="GO" id="GO:0001717">
    <property type="term" value="P:conversion of seryl-tRNAsec to selenocys-tRNAsec"/>
    <property type="evidence" value="ECO:0007669"/>
    <property type="project" value="UniProtKB-UniRule"/>
</dbReference>
<comment type="similarity">
    <text evidence="7 8">Belongs to the SelA family.</text>
</comment>
<comment type="function">
    <text evidence="8">Converts seryl-tRNA(Sec) to selenocysteinyl-tRNA(Sec) required for selenoprotein biosynthesis.</text>
</comment>
<dbReference type="GO" id="GO:0001514">
    <property type="term" value="P:selenocysteine incorporation"/>
    <property type="evidence" value="ECO:0007669"/>
    <property type="project" value="UniProtKB-UniRule"/>
</dbReference>
<dbReference type="Gene3D" id="3.40.640.10">
    <property type="entry name" value="Type I PLP-dependent aspartate aminotransferase-like (Major domain)"/>
    <property type="match status" value="1"/>
</dbReference>
<reference evidence="11 12" key="1">
    <citation type="submission" date="2017-12" db="EMBL/GenBank/DDBJ databases">
        <authorList>
            <person name="Hurst M.R.H."/>
        </authorList>
    </citation>
    <scope>NUCLEOTIDE SEQUENCE [LARGE SCALE GENOMIC DNA]</scope>
    <source>
        <strain evidence="11 12">SY-3-19</strain>
    </source>
</reference>
<comment type="subcellular location">
    <subcellularLocation>
        <location evidence="8">Cytoplasm</location>
    </subcellularLocation>
</comment>
<keyword evidence="12" id="KW-1185">Reference proteome</keyword>
<proteinExistence type="inferred from homology"/>
<comment type="pathway">
    <text evidence="8">Aminoacyl-tRNA biosynthesis; selenocysteinyl-tRNA(Sec) biosynthesis; selenocysteinyl-tRNA(Sec) from L-seryl-tRNA(Sec) (bacterial route): step 1/1.</text>
</comment>
<evidence type="ECO:0000256" key="2">
    <source>
        <dbReference type="ARBA" id="ARBA00022490"/>
    </source>
</evidence>
<dbReference type="InterPro" id="IPR018319">
    <property type="entry name" value="SelA-like"/>
</dbReference>
<dbReference type="InterPro" id="IPR015421">
    <property type="entry name" value="PyrdxlP-dep_Trfase_major"/>
</dbReference>